<reference evidence="6 7" key="1">
    <citation type="submission" date="2019-03" db="EMBL/GenBank/DDBJ databases">
        <title>Genomic Encyclopedia of Type Strains, Phase IV (KMG-IV): sequencing the most valuable type-strain genomes for metagenomic binning, comparative biology and taxonomic classification.</title>
        <authorList>
            <person name="Goeker M."/>
        </authorList>
    </citation>
    <scope>NUCLEOTIDE SEQUENCE [LARGE SCALE GENOMIC DNA]</scope>
    <source>
        <strain evidence="6 7">DSM 24984</strain>
    </source>
</reference>
<evidence type="ECO:0000313" key="7">
    <source>
        <dbReference type="Proteomes" id="UP000294614"/>
    </source>
</evidence>
<gene>
    <name evidence="6" type="ORF">C8D98_2243</name>
</gene>
<dbReference type="InterPro" id="IPR005119">
    <property type="entry name" value="LysR_subst-bd"/>
</dbReference>
<dbReference type="Proteomes" id="UP000294614">
    <property type="component" value="Unassembled WGS sequence"/>
</dbReference>
<keyword evidence="2" id="KW-0805">Transcription regulation</keyword>
<dbReference type="SUPFAM" id="SSF53850">
    <property type="entry name" value="Periplasmic binding protein-like II"/>
    <property type="match status" value="1"/>
</dbReference>
<evidence type="ECO:0000259" key="5">
    <source>
        <dbReference type="PROSITE" id="PS50931"/>
    </source>
</evidence>
<keyword evidence="4" id="KW-0804">Transcription</keyword>
<comment type="similarity">
    <text evidence="1">Belongs to the LysR transcriptional regulatory family.</text>
</comment>
<evidence type="ECO:0000256" key="1">
    <source>
        <dbReference type="ARBA" id="ARBA00009437"/>
    </source>
</evidence>
<dbReference type="GO" id="GO:0003700">
    <property type="term" value="F:DNA-binding transcription factor activity"/>
    <property type="evidence" value="ECO:0007669"/>
    <property type="project" value="InterPro"/>
</dbReference>
<evidence type="ECO:0000256" key="4">
    <source>
        <dbReference type="ARBA" id="ARBA00023163"/>
    </source>
</evidence>
<dbReference type="Pfam" id="PF03466">
    <property type="entry name" value="LysR_substrate"/>
    <property type="match status" value="1"/>
</dbReference>
<dbReference type="PROSITE" id="PS50931">
    <property type="entry name" value="HTH_LYSR"/>
    <property type="match status" value="1"/>
</dbReference>
<comment type="caution">
    <text evidence="6">The sequence shown here is derived from an EMBL/GenBank/DDBJ whole genome shotgun (WGS) entry which is preliminary data.</text>
</comment>
<dbReference type="PANTHER" id="PTHR30419:SF8">
    <property type="entry name" value="NITROGEN ASSIMILATION TRANSCRIPTIONAL ACTIVATOR-RELATED"/>
    <property type="match status" value="1"/>
</dbReference>
<evidence type="ECO:0000256" key="3">
    <source>
        <dbReference type="ARBA" id="ARBA00023125"/>
    </source>
</evidence>
<dbReference type="RefSeq" id="WP_132874210.1">
    <property type="nucleotide sequence ID" value="NZ_JAJUHT010000009.1"/>
</dbReference>
<dbReference type="OrthoDB" id="9803735at2"/>
<dbReference type="InterPro" id="IPR050950">
    <property type="entry name" value="HTH-type_LysR_regulators"/>
</dbReference>
<dbReference type="GO" id="GO:0005829">
    <property type="term" value="C:cytosol"/>
    <property type="evidence" value="ECO:0007669"/>
    <property type="project" value="TreeGrafter"/>
</dbReference>
<keyword evidence="3" id="KW-0238">DNA-binding</keyword>
<dbReference type="Gene3D" id="3.40.190.290">
    <property type="match status" value="1"/>
</dbReference>
<evidence type="ECO:0000313" key="6">
    <source>
        <dbReference type="EMBL" id="TCK60067.1"/>
    </source>
</evidence>
<feature type="domain" description="HTH lysR-type" evidence="5">
    <location>
        <begin position="1"/>
        <end position="58"/>
    </location>
</feature>
<dbReference type="AlphaFoldDB" id="A0A4R1K7Q7"/>
<dbReference type="EMBL" id="SMGG01000005">
    <property type="protein sequence ID" value="TCK60067.1"/>
    <property type="molecule type" value="Genomic_DNA"/>
</dbReference>
<evidence type="ECO:0000256" key="2">
    <source>
        <dbReference type="ARBA" id="ARBA00023015"/>
    </source>
</evidence>
<dbReference type="GO" id="GO:0003677">
    <property type="term" value="F:DNA binding"/>
    <property type="evidence" value="ECO:0007669"/>
    <property type="project" value="UniProtKB-KW"/>
</dbReference>
<dbReference type="SUPFAM" id="SSF46785">
    <property type="entry name" value="Winged helix' DNA-binding domain"/>
    <property type="match status" value="1"/>
</dbReference>
<accession>A0A4R1K7Q7</accession>
<dbReference type="CDD" id="cd05466">
    <property type="entry name" value="PBP2_LTTR_substrate"/>
    <property type="match status" value="1"/>
</dbReference>
<dbReference type="InterPro" id="IPR036388">
    <property type="entry name" value="WH-like_DNA-bd_sf"/>
</dbReference>
<proteinExistence type="inferred from homology"/>
<dbReference type="InterPro" id="IPR036390">
    <property type="entry name" value="WH_DNA-bd_sf"/>
</dbReference>
<dbReference type="FunFam" id="1.10.10.10:FF:000001">
    <property type="entry name" value="LysR family transcriptional regulator"/>
    <property type="match status" value="1"/>
</dbReference>
<dbReference type="PANTHER" id="PTHR30419">
    <property type="entry name" value="HTH-TYPE TRANSCRIPTIONAL REGULATOR YBHD"/>
    <property type="match status" value="1"/>
</dbReference>
<dbReference type="Gene3D" id="1.10.10.10">
    <property type="entry name" value="Winged helix-like DNA-binding domain superfamily/Winged helix DNA-binding domain"/>
    <property type="match status" value="1"/>
</dbReference>
<name>A0A4R1K7Q7_9BACT</name>
<sequence>MDLRQLKFFLEIADCGGFTKAAEKLFIAQSALSTAIKKLEEELGAELFSRQNKRIALTYEGEIFALRAREILKSVDSAGQEIAELKSLIKGEVRVGLTPMLSSFFFPKILAAFKQQYPSLQISVQGDSAWNIQRKIETGEIDMGIIAGEVPDGLDSHHILREEVVACVSRSHPLAGNRKLPRKKLLSQPLLQFKAGYAIREIIDDIARKEGIGTVTAAESNIFSLLKNLAKEELGVAFLLKMAASGTPNEVAVISCDPQIYLNHFIAWKKNTRLSPANRAFVDFLASELDEYYMLKRAAETFPLP</sequence>
<keyword evidence="7" id="KW-1185">Reference proteome</keyword>
<dbReference type="PRINTS" id="PR00039">
    <property type="entry name" value="HTHLYSR"/>
</dbReference>
<protein>
    <submittedName>
        <fullName evidence="6">LysR family transcriptional regulator</fullName>
    </submittedName>
</protein>
<dbReference type="Pfam" id="PF00126">
    <property type="entry name" value="HTH_1"/>
    <property type="match status" value="1"/>
</dbReference>
<dbReference type="InterPro" id="IPR000847">
    <property type="entry name" value="LysR_HTH_N"/>
</dbReference>
<organism evidence="6 7">
    <name type="scientific">Seleniivibrio woodruffii</name>
    <dbReference type="NCBI Taxonomy" id="1078050"/>
    <lineage>
        <taxon>Bacteria</taxon>
        <taxon>Pseudomonadati</taxon>
        <taxon>Deferribacterota</taxon>
        <taxon>Deferribacteres</taxon>
        <taxon>Deferribacterales</taxon>
        <taxon>Geovibrionaceae</taxon>
        <taxon>Seleniivibrio</taxon>
    </lineage>
</organism>